<dbReference type="Proteomes" id="UP000823775">
    <property type="component" value="Unassembled WGS sequence"/>
</dbReference>
<reference evidence="1 2" key="1">
    <citation type="journal article" date="2021" name="BMC Genomics">
        <title>Datura genome reveals duplications of psychoactive alkaloid biosynthetic genes and high mutation rate following tissue culture.</title>
        <authorList>
            <person name="Rajewski A."/>
            <person name="Carter-House D."/>
            <person name="Stajich J."/>
            <person name="Litt A."/>
        </authorList>
    </citation>
    <scope>NUCLEOTIDE SEQUENCE [LARGE SCALE GENOMIC DNA]</scope>
    <source>
        <strain evidence="1">AR-01</strain>
    </source>
</reference>
<evidence type="ECO:0000313" key="1">
    <source>
        <dbReference type="EMBL" id="MCD7464713.1"/>
    </source>
</evidence>
<gene>
    <name evidence="1" type="ORF">HAX54_053279</name>
</gene>
<organism evidence="1 2">
    <name type="scientific">Datura stramonium</name>
    <name type="common">Jimsonweed</name>
    <name type="synonym">Common thornapple</name>
    <dbReference type="NCBI Taxonomy" id="4076"/>
    <lineage>
        <taxon>Eukaryota</taxon>
        <taxon>Viridiplantae</taxon>
        <taxon>Streptophyta</taxon>
        <taxon>Embryophyta</taxon>
        <taxon>Tracheophyta</taxon>
        <taxon>Spermatophyta</taxon>
        <taxon>Magnoliopsida</taxon>
        <taxon>eudicotyledons</taxon>
        <taxon>Gunneridae</taxon>
        <taxon>Pentapetalae</taxon>
        <taxon>asterids</taxon>
        <taxon>lamiids</taxon>
        <taxon>Solanales</taxon>
        <taxon>Solanaceae</taxon>
        <taxon>Solanoideae</taxon>
        <taxon>Datureae</taxon>
        <taxon>Datura</taxon>
    </lineage>
</organism>
<protein>
    <submittedName>
        <fullName evidence="1">Uncharacterized protein</fullName>
    </submittedName>
</protein>
<name>A0ABS8T0V5_DATST</name>
<evidence type="ECO:0000313" key="2">
    <source>
        <dbReference type="Proteomes" id="UP000823775"/>
    </source>
</evidence>
<dbReference type="EMBL" id="JACEIK010000988">
    <property type="protein sequence ID" value="MCD7464713.1"/>
    <property type="molecule type" value="Genomic_DNA"/>
</dbReference>
<proteinExistence type="predicted"/>
<comment type="caution">
    <text evidence="1">The sequence shown here is derived from an EMBL/GenBank/DDBJ whole genome shotgun (WGS) entry which is preliminary data.</text>
</comment>
<sequence>MQAEAEICNDLQVTILANTLNEPQTKEESEFLQEDNFEEVEIILLQRMAAEDPLETVYLPLRGRGKNL</sequence>
<accession>A0ABS8T0V5</accession>
<keyword evidence="2" id="KW-1185">Reference proteome</keyword>